<dbReference type="NCBIfam" id="TIGR00688">
    <property type="entry name" value="rarD"/>
    <property type="match status" value="1"/>
</dbReference>
<dbReference type="InterPro" id="IPR004626">
    <property type="entry name" value="RarD"/>
</dbReference>
<gene>
    <name evidence="10" type="primary">rarD</name>
    <name evidence="10" type="ORF">DK847_04385</name>
</gene>
<evidence type="ECO:0000256" key="6">
    <source>
        <dbReference type="ARBA" id="ARBA00022989"/>
    </source>
</evidence>
<dbReference type="InterPro" id="IPR037185">
    <property type="entry name" value="EmrE-like"/>
</dbReference>
<feature type="transmembrane region" description="Helical" evidence="8">
    <location>
        <begin position="49"/>
        <end position="68"/>
    </location>
</feature>
<dbReference type="SUPFAM" id="SSF103481">
    <property type="entry name" value="Multidrug resistance efflux transporter EmrE"/>
    <property type="match status" value="2"/>
</dbReference>
<comment type="similarity">
    <text evidence="2">Belongs to the EamA transporter family.</text>
</comment>
<dbReference type="RefSeq" id="WP_111196427.1">
    <property type="nucleotide sequence ID" value="NZ_QKVK01000002.1"/>
</dbReference>
<feature type="transmembrane region" description="Helical" evidence="8">
    <location>
        <begin position="253"/>
        <end position="271"/>
    </location>
</feature>
<keyword evidence="5 8" id="KW-0812">Transmembrane</keyword>
<feature type="transmembrane region" description="Helical" evidence="8">
    <location>
        <begin position="151"/>
        <end position="177"/>
    </location>
</feature>
<feature type="transmembrane region" description="Helical" evidence="8">
    <location>
        <begin position="114"/>
        <end position="131"/>
    </location>
</feature>
<evidence type="ECO:0000313" key="11">
    <source>
        <dbReference type="Proteomes" id="UP000248795"/>
    </source>
</evidence>
<dbReference type="Proteomes" id="UP000248795">
    <property type="component" value="Unassembled WGS sequence"/>
</dbReference>
<evidence type="ECO:0000259" key="9">
    <source>
        <dbReference type="Pfam" id="PF00892"/>
    </source>
</evidence>
<keyword evidence="7 8" id="KW-0472">Membrane</keyword>
<feature type="transmembrane region" description="Helical" evidence="8">
    <location>
        <begin position="83"/>
        <end position="102"/>
    </location>
</feature>
<evidence type="ECO:0000256" key="7">
    <source>
        <dbReference type="ARBA" id="ARBA00023136"/>
    </source>
</evidence>
<dbReference type="EMBL" id="QKVK01000002">
    <property type="protein sequence ID" value="PZF77680.1"/>
    <property type="molecule type" value="Genomic_DNA"/>
</dbReference>
<feature type="transmembrane region" description="Helical" evidence="8">
    <location>
        <begin position="220"/>
        <end position="241"/>
    </location>
</feature>
<dbReference type="GO" id="GO:0005886">
    <property type="term" value="C:plasma membrane"/>
    <property type="evidence" value="ECO:0007669"/>
    <property type="project" value="UniProtKB-SubCell"/>
</dbReference>
<feature type="domain" description="EamA" evidence="9">
    <location>
        <begin position="18"/>
        <end position="152"/>
    </location>
</feature>
<organism evidence="10 11">
    <name type="scientific">Aestuariivirga litoralis</name>
    <dbReference type="NCBI Taxonomy" id="2650924"/>
    <lineage>
        <taxon>Bacteria</taxon>
        <taxon>Pseudomonadati</taxon>
        <taxon>Pseudomonadota</taxon>
        <taxon>Alphaproteobacteria</taxon>
        <taxon>Hyphomicrobiales</taxon>
        <taxon>Aestuariivirgaceae</taxon>
        <taxon>Aestuariivirga</taxon>
    </lineage>
</organism>
<evidence type="ECO:0000256" key="3">
    <source>
        <dbReference type="ARBA" id="ARBA00022448"/>
    </source>
</evidence>
<evidence type="ECO:0000313" key="10">
    <source>
        <dbReference type="EMBL" id="PZF77680.1"/>
    </source>
</evidence>
<protein>
    <submittedName>
        <fullName evidence="10">EamA family transporter RarD</fullName>
    </submittedName>
</protein>
<keyword evidence="4" id="KW-1003">Cell membrane</keyword>
<comment type="subcellular location">
    <subcellularLocation>
        <location evidence="1">Cell membrane</location>
        <topology evidence="1">Multi-pass membrane protein</topology>
    </subcellularLocation>
</comment>
<dbReference type="PANTHER" id="PTHR22911:SF137">
    <property type="entry name" value="SOLUTE CARRIER FAMILY 35 MEMBER G2-RELATED"/>
    <property type="match status" value="1"/>
</dbReference>
<proteinExistence type="inferred from homology"/>
<sequence>MTAIDQKPASRALSNAEIGVMLAIGAHLVWGGMAVYFGQIRYISPVEIAVNRGVWALPIAAAVVWYMGQWGDVWRAVKNPRHLAILTLTAGLIVFNWGFYVWSIQVGRTLESSLGYFINPLLNVVMGYLFLGERFTLPQKVALALATVAVLIQTWALGHVPWLGLMLASTFCLYGFLRKTIPVGPTQGFLVETAIVTPPLLLAEWYLVSKGQAYFGTDAYSTLMLMGCGAMTAAALILFTASIRRIRYSTAGLLQYISPSLVFLTAVFIFHEPMSPVKLASFIIIWVALAIFSASAIRDDLARRRAA</sequence>
<accession>A0A2W2AYK0</accession>
<dbReference type="PANTHER" id="PTHR22911">
    <property type="entry name" value="ACYL-MALONYL CONDENSING ENZYME-RELATED"/>
    <property type="match status" value="1"/>
</dbReference>
<evidence type="ECO:0000256" key="2">
    <source>
        <dbReference type="ARBA" id="ARBA00007362"/>
    </source>
</evidence>
<dbReference type="InterPro" id="IPR000620">
    <property type="entry name" value="EamA_dom"/>
</dbReference>
<keyword evidence="6 8" id="KW-1133">Transmembrane helix</keyword>
<dbReference type="Pfam" id="PF00892">
    <property type="entry name" value="EamA"/>
    <property type="match status" value="1"/>
</dbReference>
<evidence type="ECO:0000256" key="5">
    <source>
        <dbReference type="ARBA" id="ARBA00022692"/>
    </source>
</evidence>
<reference evidence="11" key="1">
    <citation type="submission" date="2018-06" db="EMBL/GenBank/DDBJ databases">
        <title>Aestuariibacter litoralis strain KCTC 52945T.</title>
        <authorList>
            <person name="Li X."/>
            <person name="Salam N."/>
            <person name="Li J.-L."/>
            <person name="Chen Y.-M."/>
            <person name="Yang Z.-W."/>
            <person name="Zhang L.-Y."/>
            <person name="Han M.-X."/>
            <person name="Xiao M."/>
            <person name="Li W.-J."/>
        </authorList>
    </citation>
    <scope>NUCLEOTIDE SEQUENCE [LARGE SCALE GENOMIC DNA]</scope>
    <source>
        <strain evidence="11">KCTC 52945</strain>
    </source>
</reference>
<dbReference type="AlphaFoldDB" id="A0A2W2AYK0"/>
<keyword evidence="3" id="KW-0813">Transport</keyword>
<evidence type="ECO:0000256" key="8">
    <source>
        <dbReference type="SAM" id="Phobius"/>
    </source>
</evidence>
<evidence type="ECO:0000256" key="1">
    <source>
        <dbReference type="ARBA" id="ARBA00004651"/>
    </source>
</evidence>
<feature type="transmembrane region" description="Helical" evidence="8">
    <location>
        <begin position="277"/>
        <end position="297"/>
    </location>
</feature>
<evidence type="ECO:0000256" key="4">
    <source>
        <dbReference type="ARBA" id="ARBA00022475"/>
    </source>
</evidence>
<keyword evidence="11" id="KW-1185">Reference proteome</keyword>
<feature type="transmembrane region" description="Helical" evidence="8">
    <location>
        <begin position="18"/>
        <end position="37"/>
    </location>
</feature>
<comment type="caution">
    <text evidence="10">The sequence shown here is derived from an EMBL/GenBank/DDBJ whole genome shotgun (WGS) entry which is preliminary data.</text>
</comment>
<name>A0A2W2AYK0_9HYPH</name>